<dbReference type="PROSITE" id="PS50072">
    <property type="entry name" value="CSA_PPIASE_2"/>
    <property type="match status" value="1"/>
</dbReference>
<dbReference type="GO" id="GO:0006457">
    <property type="term" value="P:protein folding"/>
    <property type="evidence" value="ECO:0007669"/>
    <property type="project" value="InterPro"/>
</dbReference>
<dbReference type="PRINTS" id="PR00153">
    <property type="entry name" value="CSAPPISMRASE"/>
</dbReference>
<evidence type="ECO:0000256" key="7">
    <source>
        <dbReference type="SAM" id="MobiDB-lite"/>
    </source>
</evidence>
<evidence type="ECO:0000313" key="10">
    <source>
        <dbReference type="Proteomes" id="UP000076078"/>
    </source>
</evidence>
<keyword evidence="5" id="KW-0697">Rotamase</keyword>
<dbReference type="FunFam" id="2.40.100.10:FF:000003">
    <property type="entry name" value="Peptidylprolyl isomerase domain and WD repeat-containing 1"/>
    <property type="match status" value="1"/>
</dbReference>
<dbReference type="InterPro" id="IPR001680">
    <property type="entry name" value="WD40_rpt"/>
</dbReference>
<dbReference type="EMBL" id="LODT01000006">
    <property type="protein sequence ID" value="KYR01535.1"/>
    <property type="molecule type" value="Genomic_DNA"/>
</dbReference>
<dbReference type="PANTHER" id="PTHR45625">
    <property type="entry name" value="PEPTIDYL-PROLYL CIS-TRANS ISOMERASE-RELATED"/>
    <property type="match status" value="1"/>
</dbReference>
<organism evidence="9 10">
    <name type="scientific">Tieghemostelium lacteum</name>
    <name type="common">Slime mold</name>
    <name type="synonym">Dictyostelium lacteum</name>
    <dbReference type="NCBI Taxonomy" id="361077"/>
    <lineage>
        <taxon>Eukaryota</taxon>
        <taxon>Amoebozoa</taxon>
        <taxon>Evosea</taxon>
        <taxon>Eumycetozoa</taxon>
        <taxon>Dictyostelia</taxon>
        <taxon>Dictyosteliales</taxon>
        <taxon>Raperosteliaceae</taxon>
        <taxon>Tieghemostelium</taxon>
    </lineage>
</organism>
<keyword evidence="6" id="KW-0413">Isomerase</keyword>
<evidence type="ECO:0000256" key="4">
    <source>
        <dbReference type="ARBA" id="ARBA00022737"/>
    </source>
</evidence>
<dbReference type="OMA" id="GMVEYWR"/>
<evidence type="ECO:0000256" key="2">
    <source>
        <dbReference type="ARBA" id="ARBA00013194"/>
    </source>
</evidence>
<gene>
    <name evidence="9" type="ORF">DLAC_01528</name>
</gene>
<dbReference type="EC" id="5.2.1.8" evidence="2"/>
<dbReference type="Pfam" id="PF00400">
    <property type="entry name" value="WD40"/>
    <property type="match status" value="1"/>
</dbReference>
<dbReference type="STRING" id="361077.A0A152A5Z9"/>
<evidence type="ECO:0000256" key="1">
    <source>
        <dbReference type="ARBA" id="ARBA00000971"/>
    </source>
</evidence>
<dbReference type="CDD" id="cd01927">
    <property type="entry name" value="cyclophilin_WD40"/>
    <property type="match status" value="1"/>
</dbReference>
<dbReference type="InterPro" id="IPR029000">
    <property type="entry name" value="Cyclophilin-like_dom_sf"/>
</dbReference>
<keyword evidence="4" id="KW-0677">Repeat</keyword>
<dbReference type="InterPro" id="IPR020892">
    <property type="entry name" value="Cyclophilin-type_PPIase_CS"/>
</dbReference>
<dbReference type="SUPFAM" id="SSF50891">
    <property type="entry name" value="Cyclophilin-like"/>
    <property type="match status" value="1"/>
</dbReference>
<accession>A0A152A5Z9</accession>
<comment type="catalytic activity">
    <reaction evidence="1">
        <text>[protein]-peptidylproline (omega=180) = [protein]-peptidylproline (omega=0)</text>
        <dbReference type="Rhea" id="RHEA:16237"/>
        <dbReference type="Rhea" id="RHEA-COMP:10747"/>
        <dbReference type="Rhea" id="RHEA-COMP:10748"/>
        <dbReference type="ChEBI" id="CHEBI:83833"/>
        <dbReference type="ChEBI" id="CHEBI:83834"/>
        <dbReference type="EC" id="5.2.1.8"/>
    </reaction>
</comment>
<dbReference type="SMART" id="SM00320">
    <property type="entry name" value="WD40"/>
    <property type="match status" value="4"/>
</dbReference>
<keyword evidence="3" id="KW-0853">WD repeat</keyword>
<dbReference type="InterPro" id="IPR036322">
    <property type="entry name" value="WD40_repeat_dom_sf"/>
</dbReference>
<dbReference type="InterPro" id="IPR015943">
    <property type="entry name" value="WD40/YVTN_repeat-like_dom_sf"/>
</dbReference>
<dbReference type="OrthoDB" id="10264753at2759"/>
<feature type="region of interest" description="Disordered" evidence="7">
    <location>
        <begin position="1"/>
        <end position="25"/>
    </location>
</feature>
<dbReference type="Gene3D" id="2.40.100.10">
    <property type="entry name" value="Cyclophilin-like"/>
    <property type="match status" value="1"/>
</dbReference>
<dbReference type="SUPFAM" id="SSF50978">
    <property type="entry name" value="WD40 repeat-like"/>
    <property type="match status" value="1"/>
</dbReference>
<dbReference type="InterPro" id="IPR044666">
    <property type="entry name" value="Cyclophilin_A-like"/>
</dbReference>
<protein>
    <recommendedName>
        <fullName evidence="2">peptidylprolyl isomerase</fullName>
        <ecNumber evidence="2">5.2.1.8</ecNumber>
    </recommendedName>
</protein>
<keyword evidence="10" id="KW-1185">Reference proteome</keyword>
<dbReference type="Gene3D" id="2.130.10.10">
    <property type="entry name" value="YVTN repeat-like/Quinoprotein amine dehydrogenase"/>
    <property type="match status" value="1"/>
</dbReference>
<dbReference type="PANTHER" id="PTHR45625:SF4">
    <property type="entry name" value="PEPTIDYLPROLYL ISOMERASE DOMAIN AND WD REPEAT-CONTAINING PROTEIN 1"/>
    <property type="match status" value="1"/>
</dbReference>
<dbReference type="InParanoid" id="A0A152A5Z9"/>
<feature type="domain" description="PPIase cyclophilin-type" evidence="8">
    <location>
        <begin position="519"/>
        <end position="662"/>
    </location>
</feature>
<evidence type="ECO:0000256" key="3">
    <source>
        <dbReference type="ARBA" id="ARBA00022574"/>
    </source>
</evidence>
<name>A0A152A5Z9_TIELA</name>
<dbReference type="InterPro" id="IPR002130">
    <property type="entry name" value="Cyclophilin-type_PPIase_dom"/>
</dbReference>
<evidence type="ECO:0000259" key="8">
    <source>
        <dbReference type="PROSITE" id="PS50072"/>
    </source>
</evidence>
<dbReference type="FunCoup" id="A0A152A5Z9">
    <property type="interactions" value="646"/>
</dbReference>
<dbReference type="Pfam" id="PF00160">
    <property type="entry name" value="Pro_isomerase"/>
    <property type="match status" value="1"/>
</dbReference>
<dbReference type="Proteomes" id="UP000076078">
    <property type="component" value="Unassembled WGS sequence"/>
</dbReference>
<proteinExistence type="predicted"/>
<comment type="caution">
    <text evidence="9">The sequence shown here is derived from an EMBL/GenBank/DDBJ whole genome shotgun (WGS) entry which is preliminary data.</text>
</comment>
<dbReference type="GO" id="GO:0005634">
    <property type="term" value="C:nucleus"/>
    <property type="evidence" value="ECO:0007669"/>
    <property type="project" value="UniProtKB-ARBA"/>
</dbReference>
<evidence type="ECO:0000313" key="9">
    <source>
        <dbReference type="EMBL" id="KYR01535.1"/>
    </source>
</evidence>
<reference evidence="9 10" key="1">
    <citation type="submission" date="2015-12" db="EMBL/GenBank/DDBJ databases">
        <title>Dictyostelia acquired genes for synthesis and detection of signals that induce cell-type specialization by lateral gene transfer from prokaryotes.</title>
        <authorList>
            <person name="Gloeckner G."/>
            <person name="Schaap P."/>
        </authorList>
    </citation>
    <scope>NUCLEOTIDE SEQUENCE [LARGE SCALE GENOMIC DNA]</scope>
    <source>
        <strain evidence="9 10">TK</strain>
    </source>
</reference>
<dbReference type="GO" id="GO:0003755">
    <property type="term" value="F:peptidyl-prolyl cis-trans isomerase activity"/>
    <property type="evidence" value="ECO:0007669"/>
    <property type="project" value="UniProtKB-KW"/>
</dbReference>
<evidence type="ECO:0000256" key="5">
    <source>
        <dbReference type="ARBA" id="ARBA00023110"/>
    </source>
</evidence>
<dbReference type="PROSITE" id="PS00170">
    <property type="entry name" value="CSA_PPIASE_1"/>
    <property type="match status" value="1"/>
</dbReference>
<sequence>MSNKRSTDDNIDEQQIKKFKDKEKEKEKNLPFENVYLQSLPNALMYEKSYMHRDVCSFIEVTNKSEYLISVDVLGFLKFWKKQPVGIEFVKTFKAHSELGCAAISVSHNGDYLCSVGFDKNVRVFDVNNFDLINSFKIPFIPLTCQWIGSKDSGLQRIAISSQESPIIYIYNAKGSSNTTTNNSNNNVTFTEETSAEDQDKQLLLAQVKIHKQPVHLMKYSETLNAMVSTDLSGIIEYWCVNEPFSEPEDLRFQYKIETDLYDMVSQKTYACSLEFSTNSKYFSIMGRDKKLRIFNYKTGKLYRVYDESYHVLNEIQKSDDPNYALDSGDFGKRMAVERDLDNHIDQFHNSVSNIFKQHSSTSQQQQQQGKQSSTPGYIVLPNLNILFDHDDNFIIYSTMIGIKIVNIKTNKVARLLGKIESSTRFMNLKLYQGKNEGNAFLGTKKQDSEPDPTVFCVAYKKQRFYMFTKREPEDTDNPDLGRDVFNEKVKKDDLLMGGGVGSASKTLPRNAVIHTTKGDIYLMLFPDECPKTVENFTTHAKNGYYDGVIFHRVIKGFVIQTGDPLGDGTGGTSIWGKEFEDEIHRSLRHDRPFTLSMANAGPGTNGSQFFITTAPQPRLDNKHTVFGRVYKGMETVVDIEKVKTDSEDKPLQDIHIMSIKISNQVPEEYLKKK</sequence>
<dbReference type="AlphaFoldDB" id="A0A152A5Z9"/>
<evidence type="ECO:0000256" key="6">
    <source>
        <dbReference type="ARBA" id="ARBA00023235"/>
    </source>
</evidence>